<dbReference type="CDD" id="cd09113">
    <property type="entry name" value="PLDc_ymdC_like_2"/>
    <property type="match status" value="1"/>
</dbReference>
<dbReference type="SMART" id="SM00155">
    <property type="entry name" value="PLDc"/>
    <property type="match status" value="2"/>
</dbReference>
<proteinExistence type="predicted"/>
<dbReference type="Proteomes" id="UP000030901">
    <property type="component" value="Chromosome"/>
</dbReference>
<dbReference type="Pfam" id="PF13091">
    <property type="entry name" value="PLDc_2"/>
    <property type="match status" value="2"/>
</dbReference>
<reference evidence="2 3" key="1">
    <citation type="journal article" date="2014" name="Appl. Environ. Microbiol.">
        <title>Gut symbionts from distinct hosts exhibit genotoxic activity via divergent colibactin biosynthetic pathways.</title>
        <authorList>
            <person name="Engel P."/>
            <person name="Vizcaino M.I."/>
            <person name="Crawford J.M."/>
        </authorList>
    </citation>
    <scope>NUCLEOTIDE SEQUENCE [LARGE SCALE GENOMIC DNA]</scope>
    <source>
        <strain evidence="2 3">PEB0191</strain>
    </source>
</reference>
<dbReference type="AlphaFoldDB" id="A0A0A7RYW8"/>
<dbReference type="CDD" id="cd09111">
    <property type="entry name" value="PLDc_ymdC_like_1"/>
    <property type="match status" value="1"/>
</dbReference>
<evidence type="ECO:0000313" key="3">
    <source>
        <dbReference type="Proteomes" id="UP000030901"/>
    </source>
</evidence>
<dbReference type="RefSeq" id="WP_110021861.1">
    <property type="nucleotide sequence ID" value="NZ_CAMKYU010000024.1"/>
</dbReference>
<dbReference type="InterPro" id="IPR001736">
    <property type="entry name" value="PLipase_D/transphosphatidylase"/>
</dbReference>
<dbReference type="Gene3D" id="3.30.870.10">
    <property type="entry name" value="Endonuclease Chain A"/>
    <property type="match status" value="2"/>
</dbReference>
<evidence type="ECO:0000259" key="1">
    <source>
        <dbReference type="PROSITE" id="PS50035"/>
    </source>
</evidence>
<accession>A0A0A7RYW8</accession>
<evidence type="ECO:0000313" key="2">
    <source>
        <dbReference type="EMBL" id="AJA44398.1"/>
    </source>
</evidence>
<dbReference type="PANTHER" id="PTHR21248:SF12">
    <property type="entry name" value="CARDIOLIPIN SYNTHASE C"/>
    <property type="match status" value="1"/>
</dbReference>
<dbReference type="SUPFAM" id="SSF56024">
    <property type="entry name" value="Phospholipase D/nuclease"/>
    <property type="match status" value="2"/>
</dbReference>
<dbReference type="PANTHER" id="PTHR21248">
    <property type="entry name" value="CARDIOLIPIN SYNTHASE"/>
    <property type="match status" value="1"/>
</dbReference>
<organism evidence="2 3">
    <name type="scientific">Frischella perrara</name>
    <dbReference type="NCBI Taxonomy" id="1267021"/>
    <lineage>
        <taxon>Bacteria</taxon>
        <taxon>Pseudomonadati</taxon>
        <taxon>Pseudomonadota</taxon>
        <taxon>Gammaproteobacteria</taxon>
        <taxon>Orbales</taxon>
        <taxon>Orbaceae</taxon>
        <taxon>Frischella</taxon>
    </lineage>
</organism>
<dbReference type="STRING" id="1267021.FPB0191_00567"/>
<feature type="domain" description="PLD phosphodiesterase" evidence="1">
    <location>
        <begin position="168"/>
        <end position="195"/>
    </location>
</feature>
<feature type="domain" description="PLD phosphodiesterase" evidence="1">
    <location>
        <begin position="407"/>
        <end position="434"/>
    </location>
</feature>
<dbReference type="EMBL" id="CP009056">
    <property type="protein sequence ID" value="AJA44398.1"/>
    <property type="molecule type" value="Genomic_DNA"/>
</dbReference>
<name>A0A0A7RYW8_FRIPE</name>
<dbReference type="InterPro" id="IPR025202">
    <property type="entry name" value="PLD-like_dom"/>
</dbReference>
<sequence length="517" mass="58574">MFLIVISVFIFISILAIYSFGRFAKQAKGEPSFALAVQDDQTDLDKALGPEFALHPDESSLLLVPSDIDAFAIRAKSAREAGRSLDLQYYMWHNDLTGQLLGLEVLNAADRGVRVRIILDDMNVKENSELLATLNQHENIKIRMFNPTRVRGNSLMRGIEMLLRGLSLDRRMHNKSWIADGRIAIVGGRNIGDEYFGAASNRNFFDVDLLIGGHAVREAETIFDEFWNCDAVIPIDALVKSDAQALEELRMSIANKRKNLVAVPYFDKLKETPNAKALFKKEWNQGNWQVHWSKNVHIYSDPAIKAFAKGEAHWLKKRLEPIITNAKQRLNIISPYFVPGKSGVNEFIQLHQQGVDVNILTNSLATNDVIFAHGGYITYRKPLLRNGINLYELKPFGKVGHTLLGSSSASLHTKAFLIDNEMGFVGSFNFDPRSANLNTEMGIIFAEPAIVQALQHEFIMRTNGDYSYQVTLTNDQLHWLDQRNNQQPIVWNYDPESKWWQRALATIISYLPIESQL</sequence>
<dbReference type="PROSITE" id="PS50035">
    <property type="entry name" value="PLD"/>
    <property type="match status" value="2"/>
</dbReference>
<dbReference type="HOGENOM" id="CLU_026287_0_0_6"/>
<protein>
    <submittedName>
        <fullName evidence="2">Phosphatidylserine/phosphatidylglycerophosphate/ cardiolipin synthase</fullName>
    </submittedName>
</protein>
<dbReference type="GO" id="GO:0030572">
    <property type="term" value="F:phosphatidyltransferase activity"/>
    <property type="evidence" value="ECO:0007669"/>
    <property type="project" value="UniProtKB-ARBA"/>
</dbReference>
<dbReference type="KEGG" id="fpp:FPB0191_00567"/>
<dbReference type="GO" id="GO:0032049">
    <property type="term" value="P:cardiolipin biosynthetic process"/>
    <property type="evidence" value="ECO:0007669"/>
    <property type="project" value="UniProtKB-ARBA"/>
</dbReference>
<keyword evidence="3" id="KW-1185">Reference proteome</keyword>
<gene>
    <name evidence="2" type="ORF">FPB0191_00567</name>
</gene>